<dbReference type="Pfam" id="PF10536">
    <property type="entry name" value="PMD"/>
    <property type="match status" value="1"/>
</dbReference>
<dbReference type="InterPro" id="IPR019557">
    <property type="entry name" value="AminoTfrase-like_pln_mobile"/>
</dbReference>
<protein>
    <recommendedName>
        <fullName evidence="2">Aminotransferase-like plant mobile domain-containing protein</fullName>
    </recommendedName>
</protein>
<feature type="domain" description="Aminotransferase-like plant mobile" evidence="2">
    <location>
        <begin position="33"/>
        <end position="155"/>
    </location>
</feature>
<reference evidence="3 4" key="1">
    <citation type="journal article" date="2020" name="IScience">
        <title>Genome Sequencing of the Endangered Kingdonia uniflora (Circaeasteraceae, Ranunculales) Reveals Potential Mechanisms of Evolutionary Specialization.</title>
        <authorList>
            <person name="Sun Y."/>
            <person name="Deng T."/>
            <person name="Zhang A."/>
            <person name="Moore M.J."/>
            <person name="Landis J.B."/>
            <person name="Lin N."/>
            <person name="Zhang H."/>
            <person name="Zhang X."/>
            <person name="Huang J."/>
            <person name="Zhang X."/>
            <person name="Sun H."/>
            <person name="Wang H."/>
        </authorList>
    </citation>
    <scope>NUCLEOTIDE SEQUENCE [LARGE SCALE GENOMIC DNA]</scope>
    <source>
        <strain evidence="3">TB1705</strain>
        <tissue evidence="3">Leaf</tissue>
    </source>
</reference>
<feature type="region of interest" description="Disordered" evidence="1">
    <location>
        <begin position="370"/>
        <end position="408"/>
    </location>
</feature>
<evidence type="ECO:0000313" key="4">
    <source>
        <dbReference type="Proteomes" id="UP000541444"/>
    </source>
</evidence>
<dbReference type="EMBL" id="JACGCM010002768">
    <property type="protein sequence ID" value="KAF6135920.1"/>
    <property type="molecule type" value="Genomic_DNA"/>
</dbReference>
<evidence type="ECO:0000259" key="2">
    <source>
        <dbReference type="Pfam" id="PF10536"/>
    </source>
</evidence>
<gene>
    <name evidence="3" type="ORF">GIB67_006812</name>
</gene>
<dbReference type="InterPro" id="IPR044824">
    <property type="entry name" value="MAIN-like"/>
</dbReference>
<organism evidence="3 4">
    <name type="scientific">Kingdonia uniflora</name>
    <dbReference type="NCBI Taxonomy" id="39325"/>
    <lineage>
        <taxon>Eukaryota</taxon>
        <taxon>Viridiplantae</taxon>
        <taxon>Streptophyta</taxon>
        <taxon>Embryophyta</taxon>
        <taxon>Tracheophyta</taxon>
        <taxon>Spermatophyta</taxon>
        <taxon>Magnoliopsida</taxon>
        <taxon>Ranunculales</taxon>
        <taxon>Circaeasteraceae</taxon>
        <taxon>Kingdonia</taxon>
    </lineage>
</organism>
<sequence>MVTSLSIDRYPTQVPYDDTWSILSNARQLLHNIDSSHIKSGNVSIAHLRTYLTIEADWEENITIARAFILFMIGHLWFQTANDTVAPGYLATMNDLDSAAQYDWGSAILASLYHGLDTAVTTRGAITGFKQLLSYWFYEYCRVGHPIVKEEEPWFNSAVSETEDILNSKLLSRKRIPLQVLNGNYEYYLEDRCWRQVTGEVHIPLDLPLSMSPHISPVALHEMRQAGFVHCYMLTDSQRMENLDLFGPSALRAGITPVVVTSTSVHSLSQDFSLPGEAEGPDLGWHMEWTGRLERLPIARSRDPPPMSSSYGIEELWHLTHGMWRLVLAEFARDAQRIQEVDEELTIARRQINSIDHQLYAHLRRGRDVRVVPVPPGRGARMRQRGSGPRTRGRNTSRRGRGTGDDSE</sequence>
<evidence type="ECO:0000256" key="1">
    <source>
        <dbReference type="SAM" id="MobiDB-lite"/>
    </source>
</evidence>
<dbReference type="AlphaFoldDB" id="A0A7J7KZW2"/>
<dbReference type="GO" id="GO:0010073">
    <property type="term" value="P:meristem maintenance"/>
    <property type="evidence" value="ECO:0007669"/>
    <property type="project" value="InterPro"/>
</dbReference>
<keyword evidence="4" id="KW-1185">Reference proteome</keyword>
<evidence type="ECO:0000313" key="3">
    <source>
        <dbReference type="EMBL" id="KAF6135920.1"/>
    </source>
</evidence>
<comment type="caution">
    <text evidence="3">The sequence shown here is derived from an EMBL/GenBank/DDBJ whole genome shotgun (WGS) entry which is preliminary data.</text>
</comment>
<dbReference type="Proteomes" id="UP000541444">
    <property type="component" value="Unassembled WGS sequence"/>
</dbReference>
<proteinExistence type="predicted"/>
<feature type="compositionally biased region" description="Basic residues" evidence="1">
    <location>
        <begin position="391"/>
        <end position="401"/>
    </location>
</feature>
<dbReference type="PANTHER" id="PTHR46033">
    <property type="entry name" value="PROTEIN MAIN-LIKE 2"/>
    <property type="match status" value="1"/>
</dbReference>
<name>A0A7J7KZW2_9MAGN</name>
<dbReference type="PANTHER" id="PTHR46033:SF8">
    <property type="entry name" value="PROTEIN MAINTENANCE OF MERISTEMS-LIKE"/>
    <property type="match status" value="1"/>
</dbReference>
<accession>A0A7J7KZW2</accession>